<dbReference type="Pfam" id="PF10392">
    <property type="entry name" value="COG5_N"/>
    <property type="match status" value="1"/>
</dbReference>
<feature type="compositionally biased region" description="Polar residues" evidence="6">
    <location>
        <begin position="233"/>
        <end position="247"/>
    </location>
</feature>
<dbReference type="GO" id="GO:0000139">
    <property type="term" value="C:Golgi membrane"/>
    <property type="evidence" value="ECO:0007669"/>
    <property type="project" value="UniProtKB-SubCell"/>
</dbReference>
<keyword evidence="5" id="KW-0175">Coiled coil</keyword>
<evidence type="ECO:0000259" key="7">
    <source>
        <dbReference type="Pfam" id="PF10392"/>
    </source>
</evidence>
<dbReference type="InterPro" id="IPR049176">
    <property type="entry name" value="COG5_N"/>
</dbReference>
<dbReference type="InterPro" id="IPR048485">
    <property type="entry name" value="COG5_helical"/>
</dbReference>
<feature type="domain" description="Conserved oligomeric Golgi complex subunit 5 helical" evidence="8">
    <location>
        <begin position="146"/>
        <end position="347"/>
    </location>
</feature>
<proteinExistence type="predicted"/>
<name>A0A0A1XDV7_ZEUCU</name>
<feature type="region of interest" description="Disordered" evidence="6">
    <location>
        <begin position="233"/>
        <end position="254"/>
    </location>
</feature>
<sequence>MSNLELDNESITNINANTTIQEQIQELTKRLQNVNDDLHQQVREKHDALLQQATHAGRFDVALNTLASDVEQIRGTGQKLKRQIDTQYQQVDNQTHILGRLHELSHLLRSTGTLLSLTAKLRSTKDVLKQAELHFELGQLFDDEDLKKIDFVQNARTEVISSRQKLRNLTQMQLVTGLQERNEALVINSLKIVKNFNLLQNSLDNLVATFISDLEQSLKECFAGTDITILSKSGPSNNVSPKPSSTIRGPGKTPMLTTTQNFRAKFWKSLHWLLYEELYESCEQVNLLKRALDQIRQFGFDAAEIYNVHDHFWHAVQELFRKSFSECPVHVTQTLQEGLAKLLSSARGFEQRLNGEFLFDNEMFSSLEIGYISKCAANMKACLAGVDLPSNETVDAFIRVASTELSAALIDARLTNSVGAVFIACGKELCTKLESQIKLGPDSKQVVDIPNFQQTQNVILANILYYYKDSVRRMLADMRVHFSKSKSSAHHDILKALEQTNILIGTILQQIVDSILSTISIILLSMHREPGLSSEKISTAGPSMYMKELQEFISRVWLNHIGPFEDKELVTKCGHEVAKRCIELFVHNMSILRPISDVGRQRLKNDCNHMEHALKPICANLPDLGNSARLLRAMSFLIVQPPQELVKQSVGNDSLVPSYIVLFLLFGHASADLQSPHTTANWSNERLLEWLDGHTSDREKLELISGALQRYRDQVRRKKSEQYDAVYPLMVEFFEKSLKS</sequence>
<gene>
    <name evidence="9" type="primary">fws</name>
    <name evidence="9" type="ORF">g.11797</name>
</gene>
<evidence type="ECO:0000256" key="3">
    <source>
        <dbReference type="ARBA" id="ARBA00023034"/>
    </source>
</evidence>
<dbReference type="AlphaFoldDB" id="A0A0A1XDV7"/>
<keyword evidence="3" id="KW-0333">Golgi apparatus</keyword>
<evidence type="ECO:0000256" key="6">
    <source>
        <dbReference type="SAM" id="MobiDB-lite"/>
    </source>
</evidence>
<accession>A0A0A1XDV7</accession>
<evidence type="ECO:0000259" key="8">
    <source>
        <dbReference type="Pfam" id="PF20649"/>
    </source>
</evidence>
<keyword evidence="4" id="KW-0472">Membrane</keyword>
<feature type="domain" description="Conserved oligomeric Golgi complex subunit 5 N-terminal" evidence="7">
    <location>
        <begin position="15"/>
        <end position="121"/>
    </location>
</feature>
<dbReference type="Pfam" id="PF20649">
    <property type="entry name" value="COG5_C"/>
    <property type="match status" value="1"/>
</dbReference>
<feature type="coiled-coil region" evidence="5">
    <location>
        <begin position="17"/>
        <end position="44"/>
    </location>
</feature>
<evidence type="ECO:0000313" key="9">
    <source>
        <dbReference type="EMBL" id="JAD08648.1"/>
    </source>
</evidence>
<organism evidence="9">
    <name type="scientific">Zeugodacus cucurbitae</name>
    <name type="common">Melon fruit fly</name>
    <name type="synonym">Bactrocera cucurbitae</name>
    <dbReference type="NCBI Taxonomy" id="28588"/>
    <lineage>
        <taxon>Eukaryota</taxon>
        <taxon>Metazoa</taxon>
        <taxon>Ecdysozoa</taxon>
        <taxon>Arthropoda</taxon>
        <taxon>Hexapoda</taxon>
        <taxon>Insecta</taxon>
        <taxon>Pterygota</taxon>
        <taxon>Neoptera</taxon>
        <taxon>Endopterygota</taxon>
        <taxon>Diptera</taxon>
        <taxon>Brachycera</taxon>
        <taxon>Muscomorpha</taxon>
        <taxon>Tephritoidea</taxon>
        <taxon>Tephritidae</taxon>
        <taxon>Zeugodacus</taxon>
        <taxon>Zeugodacus</taxon>
    </lineage>
</organism>
<dbReference type="InterPro" id="IPR019465">
    <property type="entry name" value="Cog5"/>
</dbReference>
<comment type="subcellular location">
    <subcellularLocation>
        <location evidence="1">Golgi apparatus membrane</location>
        <topology evidence="1">Peripheral membrane protein</topology>
    </subcellularLocation>
</comment>
<dbReference type="GO" id="GO:0017119">
    <property type="term" value="C:Golgi transport complex"/>
    <property type="evidence" value="ECO:0007669"/>
    <property type="project" value="InterPro"/>
</dbReference>
<protein>
    <recommendedName>
        <fullName evidence="2">Conserved oligomeric Golgi complex subunit 5</fullName>
    </recommendedName>
</protein>
<dbReference type="EMBL" id="GBXI01005644">
    <property type="protein sequence ID" value="JAD08648.1"/>
    <property type="molecule type" value="Transcribed_RNA"/>
</dbReference>
<dbReference type="PANTHER" id="PTHR13228">
    <property type="entry name" value="CONSERVED OLIGOMERIC GOLGI COMPLEX COMPONENT 5"/>
    <property type="match status" value="1"/>
</dbReference>
<reference evidence="9" key="2">
    <citation type="journal article" date="2015" name="Gigascience">
        <title>Reconstructing a comprehensive transcriptome assembly of a white-pupal translocated strain of the pest fruit fly Bactrocera cucurbitae.</title>
        <authorList>
            <person name="Sim S.B."/>
            <person name="Calla B."/>
            <person name="Hall B."/>
            <person name="DeRego T."/>
            <person name="Geib S.M."/>
        </authorList>
    </citation>
    <scope>NUCLEOTIDE SEQUENCE</scope>
</reference>
<evidence type="ECO:0000256" key="4">
    <source>
        <dbReference type="ARBA" id="ARBA00023136"/>
    </source>
</evidence>
<dbReference type="PANTHER" id="PTHR13228:SF3">
    <property type="entry name" value="CONSERVED OLIGOMERIC GOLGI COMPLEX SUBUNIT 5"/>
    <property type="match status" value="1"/>
</dbReference>
<evidence type="ECO:0000256" key="2">
    <source>
        <dbReference type="ARBA" id="ARBA00020974"/>
    </source>
</evidence>
<evidence type="ECO:0000256" key="5">
    <source>
        <dbReference type="SAM" id="Coils"/>
    </source>
</evidence>
<dbReference type="GO" id="GO:0006891">
    <property type="term" value="P:intra-Golgi vesicle-mediated transport"/>
    <property type="evidence" value="ECO:0007669"/>
    <property type="project" value="InterPro"/>
</dbReference>
<reference evidence="9" key="1">
    <citation type="submission" date="2014-11" db="EMBL/GenBank/DDBJ databases">
        <authorList>
            <person name="Geib S."/>
        </authorList>
    </citation>
    <scope>NUCLEOTIDE SEQUENCE</scope>
</reference>
<evidence type="ECO:0000256" key="1">
    <source>
        <dbReference type="ARBA" id="ARBA00004395"/>
    </source>
</evidence>